<comment type="caution">
    <text evidence="1">The sequence shown here is derived from an EMBL/GenBank/DDBJ whole genome shotgun (WGS) entry which is preliminary data.</text>
</comment>
<dbReference type="EMBL" id="JAHRIO010091308">
    <property type="protein sequence ID" value="MEQ2188632.1"/>
    <property type="molecule type" value="Genomic_DNA"/>
</dbReference>
<reference evidence="1 2" key="1">
    <citation type="submission" date="2021-06" db="EMBL/GenBank/DDBJ databases">
        <authorList>
            <person name="Palmer J.M."/>
        </authorList>
    </citation>
    <scope>NUCLEOTIDE SEQUENCE [LARGE SCALE GENOMIC DNA]</scope>
    <source>
        <strain evidence="1 2">GA_2019</strain>
        <tissue evidence="1">Muscle</tissue>
    </source>
</reference>
<feature type="non-terminal residue" evidence="1">
    <location>
        <position position="1"/>
    </location>
</feature>
<protein>
    <submittedName>
        <fullName evidence="1">Uncharacterized protein</fullName>
    </submittedName>
</protein>
<accession>A0ABV0PZE5</accession>
<evidence type="ECO:0000313" key="2">
    <source>
        <dbReference type="Proteomes" id="UP001476798"/>
    </source>
</evidence>
<gene>
    <name evidence="1" type="ORF">GOODEAATRI_016986</name>
</gene>
<organism evidence="1 2">
    <name type="scientific">Goodea atripinnis</name>
    <dbReference type="NCBI Taxonomy" id="208336"/>
    <lineage>
        <taxon>Eukaryota</taxon>
        <taxon>Metazoa</taxon>
        <taxon>Chordata</taxon>
        <taxon>Craniata</taxon>
        <taxon>Vertebrata</taxon>
        <taxon>Euteleostomi</taxon>
        <taxon>Actinopterygii</taxon>
        <taxon>Neopterygii</taxon>
        <taxon>Teleostei</taxon>
        <taxon>Neoteleostei</taxon>
        <taxon>Acanthomorphata</taxon>
        <taxon>Ovalentaria</taxon>
        <taxon>Atherinomorphae</taxon>
        <taxon>Cyprinodontiformes</taxon>
        <taxon>Goodeidae</taxon>
        <taxon>Goodea</taxon>
    </lineage>
</organism>
<proteinExistence type="predicted"/>
<sequence length="114" mass="12349">GGFSSFYTYNGFRKHLHNVHSYYDKHAETQQDVVKETHSQGDLLSDEPSTSVSVSQVPTIIKQDSLVGMCGSIVAHLQASGLSESVQTIICSVEEVVSDVHSQARSSTPNISPL</sequence>
<name>A0ABV0PZE5_9TELE</name>
<dbReference type="Proteomes" id="UP001476798">
    <property type="component" value="Unassembled WGS sequence"/>
</dbReference>
<keyword evidence="2" id="KW-1185">Reference proteome</keyword>
<evidence type="ECO:0000313" key="1">
    <source>
        <dbReference type="EMBL" id="MEQ2188632.1"/>
    </source>
</evidence>